<sequence>MKLGVFKDGFPTAFYDRDLHGKNIPPDAIEITDKQWLELINNQGMRRFIDGQVVEYTPPVEPVPPPPITKRQLRLTLVRNGISLASVDAAIASMPDGLAKEEAQIEWADASSFNRNHPTLLLIAAALGLTEAQVDAMWAEAVTA</sequence>
<organism evidence="1 2">
    <name type="scientific">Agrobacterium fabrum</name>
    <dbReference type="NCBI Taxonomy" id="1176649"/>
    <lineage>
        <taxon>Bacteria</taxon>
        <taxon>Pseudomonadati</taxon>
        <taxon>Pseudomonadota</taxon>
        <taxon>Alphaproteobacteria</taxon>
        <taxon>Hyphomicrobiales</taxon>
        <taxon>Rhizobiaceae</taxon>
        <taxon>Rhizobium/Agrobacterium group</taxon>
        <taxon>Agrobacterium</taxon>
        <taxon>Agrobacterium tumefaciens complex</taxon>
    </lineage>
</organism>
<gene>
    <name evidence="1" type="ORF">SAMN05428983_0562</name>
</gene>
<dbReference type="EMBL" id="FNEW01000001">
    <property type="protein sequence ID" value="SDJ19129.1"/>
    <property type="molecule type" value="Genomic_DNA"/>
</dbReference>
<protein>
    <submittedName>
        <fullName evidence="1">Uncharacterized protein</fullName>
    </submittedName>
</protein>
<evidence type="ECO:0000313" key="1">
    <source>
        <dbReference type="EMBL" id="SDJ19129.1"/>
    </source>
</evidence>
<dbReference type="Proteomes" id="UP000198917">
    <property type="component" value="Unassembled WGS sequence"/>
</dbReference>
<comment type="caution">
    <text evidence="1">The sequence shown here is derived from an EMBL/GenBank/DDBJ whole genome shotgun (WGS) entry which is preliminary data.</text>
</comment>
<proteinExistence type="predicted"/>
<dbReference type="AlphaFoldDB" id="A0A7Z7BGK8"/>
<evidence type="ECO:0000313" key="2">
    <source>
        <dbReference type="Proteomes" id="UP000198917"/>
    </source>
</evidence>
<name>A0A7Z7BGK8_9HYPH</name>
<dbReference type="RefSeq" id="WP_092731611.1">
    <property type="nucleotide sequence ID" value="NZ_FNEW01000001.1"/>
</dbReference>
<reference evidence="1 2" key="1">
    <citation type="submission" date="2016-10" db="EMBL/GenBank/DDBJ databases">
        <authorList>
            <person name="Varghese N."/>
            <person name="Submissions S."/>
        </authorList>
    </citation>
    <scope>NUCLEOTIDE SEQUENCE [LARGE SCALE GENOMIC DNA]</scope>
    <source>
        <strain evidence="1 2">PDC82</strain>
    </source>
</reference>
<accession>A0A7Z7BGK8</accession>